<reference evidence="3 4" key="1">
    <citation type="journal article" date="2019" name="G3 (Bethesda)">
        <title>Sequencing of a Wild Apple (Malus baccata) Genome Unravels the Differences Between Cultivated and Wild Apple Species Regarding Disease Resistance and Cold Tolerance.</title>
        <authorList>
            <person name="Chen X."/>
        </authorList>
    </citation>
    <scope>NUCLEOTIDE SEQUENCE [LARGE SCALE GENOMIC DNA]</scope>
    <source>
        <strain evidence="4">cv. Shandingzi</strain>
        <tissue evidence="3">Leaves</tissue>
    </source>
</reference>
<dbReference type="InterPro" id="IPR046960">
    <property type="entry name" value="PPR_At4g14850-like_plant"/>
</dbReference>
<dbReference type="FunFam" id="1.25.40.10:FF:000073">
    <property type="entry name" value="Pentatricopeptide repeat-containing protein chloroplastic"/>
    <property type="match status" value="1"/>
</dbReference>
<proteinExistence type="predicted"/>
<dbReference type="AlphaFoldDB" id="A0A540KTP2"/>
<name>A0A540KTP2_MALBA</name>
<dbReference type="Pfam" id="PF13041">
    <property type="entry name" value="PPR_2"/>
    <property type="match status" value="1"/>
</dbReference>
<evidence type="ECO:0000313" key="4">
    <source>
        <dbReference type="Proteomes" id="UP000315295"/>
    </source>
</evidence>
<dbReference type="Gene3D" id="1.25.40.10">
    <property type="entry name" value="Tetratricopeptide repeat domain"/>
    <property type="match status" value="1"/>
</dbReference>
<dbReference type="PANTHER" id="PTHR47926:SF382">
    <property type="entry name" value="PENTACOTRIPEPTIDE-REPEAT REGION OF PRORP DOMAIN-CONTAINING PROTEIN"/>
    <property type="match status" value="1"/>
</dbReference>
<dbReference type="NCBIfam" id="TIGR00756">
    <property type="entry name" value="PPR"/>
    <property type="match status" value="2"/>
</dbReference>
<dbReference type="STRING" id="106549.A0A540KTP2"/>
<comment type="caution">
    <text evidence="3">The sequence shown here is derived from an EMBL/GenBank/DDBJ whole genome shotgun (WGS) entry which is preliminary data.</text>
</comment>
<dbReference type="PANTHER" id="PTHR47926">
    <property type="entry name" value="PENTATRICOPEPTIDE REPEAT-CONTAINING PROTEIN"/>
    <property type="match status" value="1"/>
</dbReference>
<accession>A0A540KTP2</accession>
<dbReference type="InterPro" id="IPR011990">
    <property type="entry name" value="TPR-like_helical_dom_sf"/>
</dbReference>
<sequence length="132" mass="14975">MNPDKEVLLHLKACARRSDFQLGMNVHTLVVKTEFDFDVYVKTCLLCLYVKCGYLEHAHNIFDEMPEKNVVFWTTVICGYIEARRYREAIDTFCGLLEMGLRPNSFSLVRVLFACGRLGDIGSGVGNGLMDT</sequence>
<organism evidence="3 4">
    <name type="scientific">Malus baccata</name>
    <name type="common">Siberian crab apple</name>
    <name type="synonym">Pyrus baccata</name>
    <dbReference type="NCBI Taxonomy" id="106549"/>
    <lineage>
        <taxon>Eukaryota</taxon>
        <taxon>Viridiplantae</taxon>
        <taxon>Streptophyta</taxon>
        <taxon>Embryophyta</taxon>
        <taxon>Tracheophyta</taxon>
        <taxon>Spermatophyta</taxon>
        <taxon>Magnoliopsida</taxon>
        <taxon>eudicotyledons</taxon>
        <taxon>Gunneridae</taxon>
        <taxon>Pentapetalae</taxon>
        <taxon>rosids</taxon>
        <taxon>fabids</taxon>
        <taxon>Rosales</taxon>
        <taxon>Rosaceae</taxon>
        <taxon>Amygdaloideae</taxon>
        <taxon>Maleae</taxon>
        <taxon>Malus</taxon>
    </lineage>
</organism>
<dbReference type="Proteomes" id="UP000315295">
    <property type="component" value="Unassembled WGS sequence"/>
</dbReference>
<dbReference type="GO" id="GO:0009451">
    <property type="term" value="P:RNA modification"/>
    <property type="evidence" value="ECO:0007669"/>
    <property type="project" value="InterPro"/>
</dbReference>
<gene>
    <name evidence="3" type="ORF">C1H46_036980</name>
</gene>
<evidence type="ECO:0000256" key="1">
    <source>
        <dbReference type="ARBA" id="ARBA00022737"/>
    </source>
</evidence>
<evidence type="ECO:0008006" key="5">
    <source>
        <dbReference type="Google" id="ProtNLM"/>
    </source>
</evidence>
<evidence type="ECO:0000256" key="2">
    <source>
        <dbReference type="PROSITE-ProRule" id="PRU00708"/>
    </source>
</evidence>
<feature type="repeat" description="PPR" evidence="2">
    <location>
        <begin position="69"/>
        <end position="103"/>
    </location>
</feature>
<keyword evidence="1" id="KW-0677">Repeat</keyword>
<dbReference type="PROSITE" id="PS51375">
    <property type="entry name" value="PPR"/>
    <property type="match status" value="1"/>
</dbReference>
<keyword evidence="4" id="KW-1185">Reference proteome</keyword>
<dbReference type="SMR" id="A0A540KTP2"/>
<evidence type="ECO:0000313" key="3">
    <source>
        <dbReference type="EMBL" id="TQD77499.1"/>
    </source>
</evidence>
<protein>
    <recommendedName>
        <fullName evidence="5">Pentatricopeptide repeat-containing protein</fullName>
    </recommendedName>
</protein>
<dbReference type="EMBL" id="VIEB01000959">
    <property type="protein sequence ID" value="TQD77499.1"/>
    <property type="molecule type" value="Genomic_DNA"/>
</dbReference>
<dbReference type="InterPro" id="IPR002885">
    <property type="entry name" value="PPR_rpt"/>
</dbReference>
<dbReference type="GO" id="GO:0003723">
    <property type="term" value="F:RNA binding"/>
    <property type="evidence" value="ECO:0007669"/>
    <property type="project" value="InterPro"/>
</dbReference>